<name>A0A841R4A3_9FIRM</name>
<dbReference type="EMBL" id="JACHHI010000003">
    <property type="protein sequence ID" value="MBB6477869.1"/>
    <property type="molecule type" value="Genomic_DNA"/>
</dbReference>
<sequence length="153" mass="17172">MQERKSLTKITLETSVRAAAPFQLIYTAMGIVFGMQMVMTPRSLLQGEYALAVLVCVWLIHSAKRVLVVLDAETMEVTLRPTTLRGLFGETFGKKTTATVEYSSVVGVSETWRELYVVNRNGGMSVIPVTWHELSAHDRGVILRRFQEAKHES</sequence>
<dbReference type="Proteomes" id="UP000591941">
    <property type="component" value="Unassembled WGS sequence"/>
</dbReference>
<dbReference type="AlphaFoldDB" id="A0A841R4A3"/>
<evidence type="ECO:0000256" key="1">
    <source>
        <dbReference type="SAM" id="Phobius"/>
    </source>
</evidence>
<keyword evidence="1" id="KW-0812">Transmembrane</keyword>
<evidence type="ECO:0008006" key="4">
    <source>
        <dbReference type="Google" id="ProtNLM"/>
    </source>
</evidence>
<accession>A0A841R4A3</accession>
<proteinExistence type="predicted"/>
<evidence type="ECO:0000313" key="2">
    <source>
        <dbReference type="EMBL" id="MBB6477869.1"/>
    </source>
</evidence>
<feature type="transmembrane region" description="Helical" evidence="1">
    <location>
        <begin position="50"/>
        <end position="70"/>
    </location>
</feature>
<protein>
    <recommendedName>
        <fullName evidence="4">YcxB-like protein domain-containing protein</fullName>
    </recommendedName>
</protein>
<feature type="transmembrane region" description="Helical" evidence="1">
    <location>
        <begin position="20"/>
        <end position="38"/>
    </location>
</feature>
<dbReference type="RefSeq" id="WP_159822853.1">
    <property type="nucleotide sequence ID" value="NZ_CABWNB010000002.1"/>
</dbReference>
<keyword evidence="1" id="KW-1133">Transmembrane helix</keyword>
<keyword evidence="1" id="KW-0472">Membrane</keyword>
<comment type="caution">
    <text evidence="2">The sequence shown here is derived from an EMBL/GenBank/DDBJ whole genome shotgun (WGS) entry which is preliminary data.</text>
</comment>
<dbReference type="OrthoDB" id="1630658at2"/>
<evidence type="ECO:0000313" key="3">
    <source>
        <dbReference type="Proteomes" id="UP000591941"/>
    </source>
</evidence>
<organism evidence="2 3">
    <name type="scientific">Negativicoccus succinicivorans</name>
    <dbReference type="NCBI Taxonomy" id="620903"/>
    <lineage>
        <taxon>Bacteria</taxon>
        <taxon>Bacillati</taxon>
        <taxon>Bacillota</taxon>
        <taxon>Negativicutes</taxon>
        <taxon>Veillonellales</taxon>
        <taxon>Veillonellaceae</taxon>
        <taxon>Negativicoccus</taxon>
    </lineage>
</organism>
<dbReference type="GeneID" id="93486183"/>
<gene>
    <name evidence="2" type="ORF">HNR45_000902</name>
</gene>
<keyword evidence="3" id="KW-1185">Reference proteome</keyword>
<reference evidence="2 3" key="1">
    <citation type="submission" date="2020-08" db="EMBL/GenBank/DDBJ databases">
        <title>Genomic Encyclopedia of Type Strains, Phase IV (KMG-IV): sequencing the most valuable type-strain genomes for metagenomic binning, comparative biology and taxonomic classification.</title>
        <authorList>
            <person name="Goeker M."/>
        </authorList>
    </citation>
    <scope>NUCLEOTIDE SEQUENCE [LARGE SCALE GENOMIC DNA]</scope>
    <source>
        <strain evidence="2 3">DSM 21255</strain>
    </source>
</reference>